<dbReference type="InterPro" id="IPR021994">
    <property type="entry name" value="DUF3592"/>
</dbReference>
<dbReference type="PROSITE" id="PS51257">
    <property type="entry name" value="PROKAR_LIPOPROTEIN"/>
    <property type="match status" value="1"/>
</dbReference>
<feature type="domain" description="DUF3592" evidence="2">
    <location>
        <begin position="85"/>
        <end position="139"/>
    </location>
</feature>
<reference evidence="3" key="1">
    <citation type="submission" date="2021-02" db="EMBL/GenBank/DDBJ databases">
        <title>Infant gut strain persistence is associated with maternal origin, phylogeny, and functional potential including surface adhesion and iron acquisition.</title>
        <authorList>
            <person name="Lou Y.C."/>
        </authorList>
    </citation>
    <scope>NUCLEOTIDE SEQUENCE</scope>
    <source>
        <strain evidence="3">L3_101_000M1_dasL3_101_000M1_concoct_87</strain>
    </source>
</reference>
<evidence type="ECO:0000256" key="1">
    <source>
        <dbReference type="SAM" id="Phobius"/>
    </source>
</evidence>
<evidence type="ECO:0000313" key="3">
    <source>
        <dbReference type="EMBL" id="MBS5332293.1"/>
    </source>
</evidence>
<keyword evidence="1" id="KW-0472">Membrane</keyword>
<name>A0A943DGX1_9FIRM</name>
<gene>
    <name evidence="3" type="ORF">KHY36_07185</name>
</gene>
<feature type="transmembrane region" description="Helical" evidence="1">
    <location>
        <begin position="28"/>
        <end position="46"/>
    </location>
</feature>
<dbReference type="Proteomes" id="UP000759273">
    <property type="component" value="Unassembled WGS sequence"/>
</dbReference>
<evidence type="ECO:0000313" key="4">
    <source>
        <dbReference type="Proteomes" id="UP000759273"/>
    </source>
</evidence>
<keyword evidence="1" id="KW-0812">Transmembrane</keyword>
<organism evidence="3 4">
    <name type="scientific">Subdoligranulum variabile</name>
    <dbReference type="NCBI Taxonomy" id="214851"/>
    <lineage>
        <taxon>Bacteria</taxon>
        <taxon>Bacillati</taxon>
        <taxon>Bacillota</taxon>
        <taxon>Clostridia</taxon>
        <taxon>Eubacteriales</taxon>
        <taxon>Oscillospiraceae</taxon>
        <taxon>Subdoligranulum</taxon>
    </lineage>
</organism>
<proteinExistence type="predicted"/>
<dbReference type="Pfam" id="PF12158">
    <property type="entry name" value="DUF3592"/>
    <property type="match status" value="1"/>
</dbReference>
<accession>A0A943DGX1</accession>
<evidence type="ECO:0000259" key="2">
    <source>
        <dbReference type="Pfam" id="PF12158"/>
    </source>
</evidence>
<feature type="transmembrane region" description="Helical" evidence="1">
    <location>
        <begin position="155"/>
        <end position="177"/>
    </location>
</feature>
<comment type="caution">
    <text evidence="3">The sequence shown here is derived from an EMBL/GenBank/DDBJ whole genome shotgun (WGS) entry which is preliminary data.</text>
</comment>
<protein>
    <recommendedName>
        <fullName evidence="2">DUF3592 domain-containing protein</fullName>
    </recommendedName>
</protein>
<dbReference type="AlphaFoldDB" id="A0A943DGX1"/>
<sequence length="178" mass="20288">MKKNRILIINIVLAIAFVACPIESTRNITAGIGFILGAVSAAWLGVRQRKGAQQEYADTVRRYTGTTMMKVVWIEESVNERWEQQEDGSEQLRRETVYLPTYEYTVNGKTYRYASRQTVSGKRELGRQVVGYYDPTRPDCITENKPRKPVLGGMCFFMFAAFLLWFGIMSFAGMLSIS</sequence>
<keyword evidence="1" id="KW-1133">Transmembrane helix</keyword>
<dbReference type="EMBL" id="JAGZGG010000014">
    <property type="protein sequence ID" value="MBS5332293.1"/>
    <property type="molecule type" value="Genomic_DNA"/>
</dbReference>